<feature type="compositionally biased region" description="Polar residues" evidence="1">
    <location>
        <begin position="312"/>
        <end position="324"/>
    </location>
</feature>
<evidence type="ECO:0008006" key="4">
    <source>
        <dbReference type="Google" id="ProtNLM"/>
    </source>
</evidence>
<name>A0A384J6W6_BOTFB</name>
<gene>
    <name evidence="2" type="ORF">BCIN_01g10400</name>
</gene>
<evidence type="ECO:0000313" key="3">
    <source>
        <dbReference type="Proteomes" id="UP000001798"/>
    </source>
</evidence>
<feature type="compositionally biased region" description="Low complexity" evidence="1">
    <location>
        <begin position="752"/>
        <end position="766"/>
    </location>
</feature>
<feature type="region of interest" description="Disordered" evidence="1">
    <location>
        <begin position="192"/>
        <end position="1049"/>
    </location>
</feature>
<dbReference type="CDD" id="cd22249">
    <property type="entry name" value="UDM1_RNF168_RNF169-like"/>
    <property type="match status" value="1"/>
</dbReference>
<feature type="compositionally biased region" description="Acidic residues" evidence="1">
    <location>
        <begin position="1017"/>
        <end position="1033"/>
    </location>
</feature>
<feature type="compositionally biased region" description="Polar residues" evidence="1">
    <location>
        <begin position="1092"/>
        <end position="1116"/>
    </location>
</feature>
<feature type="compositionally biased region" description="Acidic residues" evidence="1">
    <location>
        <begin position="1069"/>
        <end position="1083"/>
    </location>
</feature>
<feature type="compositionally biased region" description="Acidic residues" evidence="1">
    <location>
        <begin position="934"/>
        <end position="944"/>
    </location>
</feature>
<accession>A0A384J6W6</accession>
<proteinExistence type="predicted"/>
<evidence type="ECO:0000256" key="1">
    <source>
        <dbReference type="SAM" id="MobiDB-lite"/>
    </source>
</evidence>
<feature type="compositionally biased region" description="Polar residues" evidence="1">
    <location>
        <begin position="381"/>
        <end position="401"/>
    </location>
</feature>
<feature type="compositionally biased region" description="Basic and acidic residues" evidence="1">
    <location>
        <begin position="861"/>
        <end position="881"/>
    </location>
</feature>
<feature type="compositionally biased region" description="Low complexity" evidence="1">
    <location>
        <begin position="998"/>
        <end position="1013"/>
    </location>
</feature>
<dbReference type="Proteomes" id="UP000001798">
    <property type="component" value="Chromosome 1"/>
</dbReference>
<feature type="compositionally biased region" description="Acidic residues" evidence="1">
    <location>
        <begin position="882"/>
        <end position="896"/>
    </location>
</feature>
<reference evidence="2 3" key="2">
    <citation type="journal article" date="2012" name="Eukaryot. Cell">
        <title>Genome update of Botrytis cinerea strains B05.10 and T4.</title>
        <authorList>
            <person name="Staats M."/>
            <person name="van Kan J.A."/>
        </authorList>
    </citation>
    <scope>NUCLEOTIDE SEQUENCE [LARGE SCALE GENOMIC DNA]</scope>
    <source>
        <strain evidence="2 3">B05.10</strain>
    </source>
</reference>
<dbReference type="AlphaFoldDB" id="A0A384J6W6"/>
<feature type="compositionally biased region" description="Basic and acidic residues" evidence="1">
    <location>
        <begin position="1142"/>
        <end position="1151"/>
    </location>
</feature>
<reference evidence="2 3" key="1">
    <citation type="journal article" date="2011" name="PLoS Genet.">
        <title>Genomic analysis of the necrotrophic fungal pathogens Sclerotinia sclerotiorum and Botrytis cinerea.</title>
        <authorList>
            <person name="Amselem J."/>
            <person name="Cuomo C.A."/>
            <person name="van Kan J.A."/>
            <person name="Viaud M."/>
            <person name="Benito E.P."/>
            <person name="Couloux A."/>
            <person name="Coutinho P.M."/>
            <person name="de Vries R.P."/>
            <person name="Dyer P.S."/>
            <person name="Fillinger S."/>
            <person name="Fournier E."/>
            <person name="Gout L."/>
            <person name="Hahn M."/>
            <person name="Kohn L."/>
            <person name="Lapalu N."/>
            <person name="Plummer K.M."/>
            <person name="Pradier J.M."/>
            <person name="Quevillon E."/>
            <person name="Sharon A."/>
            <person name="Simon A."/>
            <person name="ten Have A."/>
            <person name="Tudzynski B."/>
            <person name="Tudzynski P."/>
            <person name="Wincker P."/>
            <person name="Andrew M."/>
            <person name="Anthouard V."/>
            <person name="Beever R.E."/>
            <person name="Beffa R."/>
            <person name="Benoit I."/>
            <person name="Bouzid O."/>
            <person name="Brault B."/>
            <person name="Chen Z."/>
            <person name="Choquer M."/>
            <person name="Collemare J."/>
            <person name="Cotton P."/>
            <person name="Danchin E.G."/>
            <person name="Da Silva C."/>
            <person name="Gautier A."/>
            <person name="Giraud C."/>
            <person name="Giraud T."/>
            <person name="Gonzalez C."/>
            <person name="Grossetete S."/>
            <person name="Guldener U."/>
            <person name="Henrissat B."/>
            <person name="Howlett B.J."/>
            <person name="Kodira C."/>
            <person name="Kretschmer M."/>
            <person name="Lappartient A."/>
            <person name="Leroch M."/>
            <person name="Levis C."/>
            <person name="Mauceli E."/>
            <person name="Neuveglise C."/>
            <person name="Oeser B."/>
            <person name="Pearson M."/>
            <person name="Poulain J."/>
            <person name="Poussereau N."/>
            <person name="Quesneville H."/>
            <person name="Rascle C."/>
            <person name="Schumacher J."/>
            <person name="Segurens B."/>
            <person name="Sexton A."/>
            <person name="Silva E."/>
            <person name="Sirven C."/>
            <person name="Soanes D.M."/>
            <person name="Talbot N.J."/>
            <person name="Templeton M."/>
            <person name="Yandava C."/>
            <person name="Yarden O."/>
            <person name="Zeng Q."/>
            <person name="Rollins J.A."/>
            <person name="Lebrun M.H."/>
            <person name="Dickman M."/>
        </authorList>
    </citation>
    <scope>NUCLEOTIDE SEQUENCE [LARGE SCALE GENOMIC DNA]</scope>
    <source>
        <strain evidence="2 3">B05.10</strain>
    </source>
</reference>
<feature type="region of interest" description="Disordered" evidence="1">
    <location>
        <begin position="1062"/>
        <end position="1151"/>
    </location>
</feature>
<dbReference type="GeneID" id="5437075"/>
<feature type="compositionally biased region" description="Polar residues" evidence="1">
    <location>
        <begin position="1040"/>
        <end position="1049"/>
    </location>
</feature>
<feature type="compositionally biased region" description="Polar residues" evidence="1">
    <location>
        <begin position="977"/>
        <end position="986"/>
    </location>
</feature>
<keyword evidence="3" id="KW-1185">Reference proteome</keyword>
<feature type="compositionally biased region" description="Polar residues" evidence="1">
    <location>
        <begin position="1130"/>
        <end position="1141"/>
    </location>
</feature>
<reference evidence="2 3" key="3">
    <citation type="journal article" date="2017" name="Mol. Plant Pathol.">
        <title>A gapless genome sequence of the fungus Botrytis cinerea.</title>
        <authorList>
            <person name="Van Kan J.A."/>
            <person name="Stassen J.H."/>
            <person name="Mosbach A."/>
            <person name="Van Der Lee T.A."/>
            <person name="Faino L."/>
            <person name="Farmer A.D."/>
            <person name="Papasotiriou D.G."/>
            <person name="Zhou S."/>
            <person name="Seidl M.F."/>
            <person name="Cottam E."/>
            <person name="Edel D."/>
            <person name="Hahn M."/>
            <person name="Schwartz D.C."/>
            <person name="Dietrich R.A."/>
            <person name="Widdison S."/>
            <person name="Scalliet G."/>
        </authorList>
    </citation>
    <scope>NUCLEOTIDE SEQUENCE [LARGE SCALE GENOMIC DNA]</scope>
    <source>
        <strain evidence="2 3">B05.10</strain>
    </source>
</reference>
<protein>
    <recommendedName>
        <fullName evidence="4">Nucleolar protein Dnt1-like N-terminal domain-containing protein</fullName>
    </recommendedName>
</protein>
<organism evidence="2 3">
    <name type="scientific">Botryotinia fuckeliana (strain B05.10)</name>
    <name type="common">Noble rot fungus</name>
    <name type="synonym">Botrytis cinerea</name>
    <dbReference type="NCBI Taxonomy" id="332648"/>
    <lineage>
        <taxon>Eukaryota</taxon>
        <taxon>Fungi</taxon>
        <taxon>Dikarya</taxon>
        <taxon>Ascomycota</taxon>
        <taxon>Pezizomycotina</taxon>
        <taxon>Leotiomycetes</taxon>
        <taxon>Helotiales</taxon>
        <taxon>Sclerotiniaceae</taxon>
        <taxon>Botrytis</taxon>
    </lineage>
</organism>
<dbReference type="OrthoDB" id="3526078at2759"/>
<feature type="compositionally biased region" description="Low complexity" evidence="1">
    <location>
        <begin position="573"/>
        <end position="586"/>
    </location>
</feature>
<dbReference type="EMBL" id="CP009805">
    <property type="protein sequence ID" value="ATZ46448.1"/>
    <property type="molecule type" value="Genomic_DNA"/>
</dbReference>
<feature type="compositionally biased region" description="Polar residues" evidence="1">
    <location>
        <begin position="618"/>
        <end position="628"/>
    </location>
</feature>
<feature type="compositionally biased region" description="Polar residues" evidence="1">
    <location>
        <begin position="535"/>
        <end position="563"/>
    </location>
</feature>
<feature type="compositionally biased region" description="Acidic residues" evidence="1">
    <location>
        <begin position="850"/>
        <end position="860"/>
    </location>
</feature>
<feature type="compositionally biased region" description="Polar residues" evidence="1">
    <location>
        <begin position="292"/>
        <end position="301"/>
    </location>
</feature>
<feature type="compositionally biased region" description="Polar residues" evidence="1">
    <location>
        <begin position="230"/>
        <end position="252"/>
    </location>
</feature>
<feature type="compositionally biased region" description="Polar residues" evidence="1">
    <location>
        <begin position="640"/>
        <end position="655"/>
    </location>
</feature>
<sequence length="1167" mass="127139">MMNSLIDPPASPGFSLRVKVFTPDAAEENDRPIRCFRVITSPNITIREFCTEASRVHEINYGQPLAIKKCMDDELFDVTQNDLIGPLFTNMSTIRIIKAPNKPNVRDSLPPTSALRFNPISVLGQKRDRSPINGNAESFWNPQKRQRTAIDPDKPIPSREIESYTGGRLEGIPENPETTIPDSQQSAILGHEDENNDIVPNVREDSPMIADTPPPSSPSPVKRRVVRQSHAITNSIPKLSTENTDAQPTSNPKGLVSPFQQPPPRTQGTPKDITGAKSASYHIQRATDRGRSVSTTATSPMANEPQLPPHPRSSSTKNPKNSETILPAAKSGNSKSRSPRNEGDIYDDFGSDSEAIKVPQSKLKLKKSSSSGLPGLERLANSPSNNNRHPSKTFESVSTHNELPLTPKSRLREEELRKKKESEEAAKEARTAAAKAAEERRRESEREAVAAKAERMRKEKSEERKAEEKQRQATRKQKEEAALSAQRLKDEKEKLRKQIEEDDRIEKQKAEEEAKKAKGESNKSEAPEGFKRASETPQGSRRGTPANNRSTPSAILPRQSSTPHYPRGKKSSLKTSRSSESVLSSSPGTPAPKDTSLEAQMPLPSKSPRRVSFDLDKTNTPAKPQPNKTAPVDTPKEKTTPTLASSQISAPNQTPIPLPKTFKRPGLDRSATPVRQLSLKPSAMSQPPLVAGRASSVARSITPKPMPQPALSRISTEKKTLERNTITPEPKKATTSTSGRQIPVKEKPKSPAKPAEIPLPPSSDSSSPEDSDSEEEVTIKEEPKRSISPPNRQIEESNNPNDQSDDDIEMGENQSSPRDSRSPVVFHSNAPSGDERKSFNKHTQNSASSSEDESSDDEDSRSDTSDKGHDTKVTTEIKETQDSSEDEGEGGSDDEDVKMPDAPAQRLSPELPSHARRNMVSPFKSTNQRKNSNSDEDNTQDEVDQQLTSDIFEAQGPSFSSPLKRPIIRPTIGFGASLSSLNSQKGTMFKPRPSSNGQLAKSKLQLSSQLLNKEFSESEDDESSSDDSSDDDVPVPASSRIPSLTQNNGSVATAAFAAAAAKKIKDAGSDSDSDSDNSSDDAMEQARKSLMAQVNQYGMSASQNTLPQGSQISVNGGAQKENGKGGAVLGNTNGNAKNSRSAGKEFAKKGKDRITNGYDFKKFGSFN</sequence>
<dbReference type="KEGG" id="bfu:BCIN_01g10400"/>
<dbReference type="VEuPathDB" id="FungiDB:Bcin01g10400"/>
<feature type="compositionally biased region" description="Polar residues" evidence="1">
    <location>
        <begin position="723"/>
        <end position="740"/>
    </location>
</feature>
<feature type="compositionally biased region" description="Basic and acidic residues" evidence="1">
    <location>
        <begin position="410"/>
        <end position="534"/>
    </location>
</feature>
<feature type="compositionally biased region" description="Acidic residues" evidence="1">
    <location>
        <begin position="767"/>
        <end position="776"/>
    </location>
</feature>
<feature type="compositionally biased region" description="Polar residues" evidence="1">
    <location>
        <begin position="788"/>
        <end position="802"/>
    </location>
</feature>
<evidence type="ECO:0000313" key="2">
    <source>
        <dbReference type="EMBL" id="ATZ46448.1"/>
    </source>
</evidence>
<dbReference type="RefSeq" id="XP_001556497.2">
    <property type="nucleotide sequence ID" value="XM_001556447.2"/>
</dbReference>